<dbReference type="AlphaFoldDB" id="A0A915U8W7"/>
<dbReference type="InterPro" id="IPR002852">
    <property type="entry name" value="UPF0251"/>
</dbReference>
<dbReference type="KEGG" id="ddu:GF1_07820"/>
<reference evidence="3" key="1">
    <citation type="submission" date="2020-12" db="EMBL/GenBank/DDBJ databases">
        <title>Desulfobium dissulfuricans gen. nov., sp. nov., a novel mesophilic, sulfate-reducing bacterium isolated from a deep-sea hydrothermal vent.</title>
        <authorList>
            <person name="Hashimoto Y."/>
            <person name="Tame A."/>
            <person name="Sawayama S."/>
            <person name="Miyazaki J."/>
            <person name="Takai K."/>
            <person name="Nakagawa S."/>
        </authorList>
    </citation>
    <scope>NUCLEOTIDE SEQUENCE</scope>
    <source>
        <strain evidence="3">GF1</strain>
    </source>
</reference>
<evidence type="ECO:0000313" key="4">
    <source>
        <dbReference type="Proteomes" id="UP001063350"/>
    </source>
</evidence>
<dbReference type="Pfam" id="PF02001">
    <property type="entry name" value="DUF134"/>
    <property type="match status" value="1"/>
</dbReference>
<protein>
    <recommendedName>
        <fullName evidence="2">UPF0251 protein GF1_07820</fullName>
    </recommendedName>
</protein>
<gene>
    <name evidence="3" type="ORF">GF1_07820</name>
</gene>
<evidence type="ECO:0000313" key="3">
    <source>
        <dbReference type="EMBL" id="BCO08406.1"/>
    </source>
</evidence>
<keyword evidence="4" id="KW-1185">Reference proteome</keyword>
<dbReference type="Proteomes" id="UP001063350">
    <property type="component" value="Chromosome"/>
</dbReference>
<dbReference type="InterPro" id="IPR013324">
    <property type="entry name" value="RNA_pol_sigma_r3/r4-like"/>
</dbReference>
<dbReference type="RefSeq" id="WP_267928308.1">
    <property type="nucleotide sequence ID" value="NZ_AP024233.1"/>
</dbReference>
<comment type="similarity">
    <text evidence="1 2">Belongs to the UPF0251 family.</text>
</comment>
<dbReference type="Gene3D" id="1.20.140.160">
    <property type="match status" value="1"/>
</dbReference>
<accession>A0A915U8W7</accession>
<evidence type="ECO:0000256" key="1">
    <source>
        <dbReference type="ARBA" id="ARBA00009350"/>
    </source>
</evidence>
<dbReference type="EMBL" id="AP024233">
    <property type="protein sequence ID" value="BCO08406.1"/>
    <property type="molecule type" value="Genomic_DNA"/>
</dbReference>
<evidence type="ECO:0000256" key="2">
    <source>
        <dbReference type="HAMAP-Rule" id="MF_00674"/>
    </source>
</evidence>
<proteinExistence type="inferred from homology"/>
<organism evidence="3 4">
    <name type="scientific">Desulfolithobacter dissulfuricans</name>
    <dbReference type="NCBI Taxonomy" id="2795293"/>
    <lineage>
        <taxon>Bacteria</taxon>
        <taxon>Pseudomonadati</taxon>
        <taxon>Thermodesulfobacteriota</taxon>
        <taxon>Desulfobulbia</taxon>
        <taxon>Desulfobulbales</taxon>
        <taxon>Desulfobulbaceae</taxon>
        <taxon>Desulfolithobacter</taxon>
    </lineage>
</organism>
<name>A0A915U8W7_9BACT</name>
<dbReference type="PANTHER" id="PTHR37478:SF2">
    <property type="entry name" value="UPF0251 PROTEIN TK0562"/>
    <property type="match status" value="1"/>
</dbReference>
<dbReference type="PANTHER" id="PTHR37478">
    <property type="match status" value="1"/>
</dbReference>
<dbReference type="SUPFAM" id="SSF88659">
    <property type="entry name" value="Sigma3 and sigma4 domains of RNA polymerase sigma factors"/>
    <property type="match status" value="1"/>
</dbReference>
<sequence>MIRPRKHRRIRHMPVSTFYKPRGVALHSLKGVTLPLEGFEALRLVDAEGVSREEAARMMDVSTPTLCRILAEARSIVARALANGWAIRIEGGNYHLVGSENDDFCGHGRQRCGKQKRHG</sequence>
<dbReference type="HAMAP" id="MF_00674">
    <property type="entry name" value="UPF0251"/>
    <property type="match status" value="1"/>
</dbReference>